<feature type="domain" description="Myb-like" evidence="1">
    <location>
        <begin position="6"/>
        <end position="56"/>
    </location>
</feature>
<dbReference type="GO" id="GO:0000978">
    <property type="term" value="F:RNA polymerase II cis-regulatory region sequence-specific DNA binding"/>
    <property type="evidence" value="ECO:0007669"/>
    <property type="project" value="TreeGrafter"/>
</dbReference>
<dbReference type="GO" id="GO:0000981">
    <property type="term" value="F:DNA-binding transcription factor activity, RNA polymerase II-specific"/>
    <property type="evidence" value="ECO:0007669"/>
    <property type="project" value="TreeGrafter"/>
</dbReference>
<organism evidence="3 4">
    <name type="scientific">Chrysophaeum taylorii</name>
    <dbReference type="NCBI Taxonomy" id="2483200"/>
    <lineage>
        <taxon>Eukaryota</taxon>
        <taxon>Sar</taxon>
        <taxon>Stramenopiles</taxon>
        <taxon>Ochrophyta</taxon>
        <taxon>Pelagophyceae</taxon>
        <taxon>Pelagomonadales</taxon>
        <taxon>Pelagomonadaceae</taxon>
        <taxon>Chrysophaeum</taxon>
    </lineage>
</organism>
<dbReference type="InterPro" id="IPR009057">
    <property type="entry name" value="Homeodomain-like_sf"/>
</dbReference>
<dbReference type="Gene3D" id="1.10.10.60">
    <property type="entry name" value="Homeodomain-like"/>
    <property type="match status" value="2"/>
</dbReference>
<proteinExistence type="predicted"/>
<dbReference type="CDD" id="cd00167">
    <property type="entry name" value="SANT"/>
    <property type="match status" value="2"/>
</dbReference>
<dbReference type="PROSITE" id="PS51294">
    <property type="entry name" value="HTH_MYB"/>
    <property type="match status" value="2"/>
</dbReference>
<dbReference type="AlphaFoldDB" id="A0AAD7UAK8"/>
<dbReference type="PANTHER" id="PTHR45614">
    <property type="entry name" value="MYB PROTEIN-RELATED"/>
    <property type="match status" value="1"/>
</dbReference>
<protein>
    <submittedName>
        <fullName evidence="3">Uncharacterized protein</fullName>
    </submittedName>
</protein>
<dbReference type="InterPro" id="IPR050560">
    <property type="entry name" value="MYB_TF"/>
</dbReference>
<feature type="domain" description="HTH myb-type" evidence="2">
    <location>
        <begin position="61"/>
        <end position="108"/>
    </location>
</feature>
<gene>
    <name evidence="3" type="ORF">CTAYLR_004507</name>
</gene>
<keyword evidence="4" id="KW-1185">Reference proteome</keyword>
<accession>A0AAD7UAK8</accession>
<name>A0AAD7UAK8_9STRA</name>
<feature type="domain" description="HTH myb-type" evidence="2">
    <location>
        <begin position="6"/>
        <end position="60"/>
    </location>
</feature>
<sequence length="484" mass="53618">MAGREKEGARKRAWTASEDEQLRQVVMSGQLKWSAVAEMIGTRNAKQCRERWHYQLNPEIKKGRWTAEEDALISSLPHGEWARVAKALPGRTDMAIKNRYHTLTKRKCARRSRGSREDLATPPTATKEEVFDLPELNDDEEVAKASDLASLCDAALRPHDGSPFRFGTPRSEPPQPYFEPVRPHELSVAMESVAVSRPFPQYHLTEELFTIRAKCCEPCGRLSASFAPPKIGFWIVVDGSMGELVARQGVLWIVEWRAGGMTGVDSRRVVQAHPTKQGALRELRIRASAAPLGDDDDDSANGLVDVGAELVCRPLHDFDVERTLASSPGAQVWPVGERLEAAARALFLAHNDPRVAAKILARAARGDDPRLPAPEIPFTDAESATLKTRLCETAKDFKFAARELGRKIGEVLHHYYAVLRSDNLFLDLVKRPPPIFGCDITIDDDTAAANDDDDDFVDMCVCPPDLMSAAINAAHFPSDFDLSH</sequence>
<comment type="caution">
    <text evidence="3">The sequence shown here is derived from an EMBL/GenBank/DDBJ whole genome shotgun (WGS) entry which is preliminary data.</text>
</comment>
<dbReference type="SMART" id="SM00717">
    <property type="entry name" value="SANT"/>
    <property type="match status" value="2"/>
</dbReference>
<dbReference type="Proteomes" id="UP001230188">
    <property type="component" value="Unassembled WGS sequence"/>
</dbReference>
<dbReference type="GO" id="GO:0005634">
    <property type="term" value="C:nucleus"/>
    <property type="evidence" value="ECO:0007669"/>
    <property type="project" value="TreeGrafter"/>
</dbReference>
<dbReference type="PROSITE" id="PS50090">
    <property type="entry name" value="MYB_LIKE"/>
    <property type="match status" value="2"/>
</dbReference>
<evidence type="ECO:0000259" key="1">
    <source>
        <dbReference type="PROSITE" id="PS50090"/>
    </source>
</evidence>
<dbReference type="PANTHER" id="PTHR45614:SF25">
    <property type="entry name" value="MYB PROTEIN"/>
    <property type="match status" value="1"/>
</dbReference>
<dbReference type="EMBL" id="JAQMWT010000456">
    <property type="protein sequence ID" value="KAJ8601068.1"/>
    <property type="molecule type" value="Genomic_DNA"/>
</dbReference>
<evidence type="ECO:0000313" key="4">
    <source>
        <dbReference type="Proteomes" id="UP001230188"/>
    </source>
</evidence>
<dbReference type="InterPro" id="IPR001005">
    <property type="entry name" value="SANT/Myb"/>
</dbReference>
<dbReference type="InterPro" id="IPR017930">
    <property type="entry name" value="Myb_dom"/>
</dbReference>
<dbReference type="Pfam" id="PF13921">
    <property type="entry name" value="Myb_DNA-bind_6"/>
    <property type="match status" value="1"/>
</dbReference>
<feature type="domain" description="Myb-like" evidence="1">
    <location>
        <begin position="57"/>
        <end position="104"/>
    </location>
</feature>
<evidence type="ECO:0000313" key="3">
    <source>
        <dbReference type="EMBL" id="KAJ8601068.1"/>
    </source>
</evidence>
<reference evidence="3" key="1">
    <citation type="submission" date="2023-01" db="EMBL/GenBank/DDBJ databases">
        <title>Metagenome sequencing of chrysophaentin producing Chrysophaeum taylorii.</title>
        <authorList>
            <person name="Davison J."/>
            <person name="Bewley C."/>
        </authorList>
    </citation>
    <scope>NUCLEOTIDE SEQUENCE</scope>
    <source>
        <strain evidence="3">NIES-1699</strain>
    </source>
</reference>
<evidence type="ECO:0000259" key="2">
    <source>
        <dbReference type="PROSITE" id="PS51294"/>
    </source>
</evidence>
<dbReference type="SUPFAM" id="SSF46689">
    <property type="entry name" value="Homeodomain-like"/>
    <property type="match status" value="1"/>
</dbReference>